<gene>
    <name evidence="1" type="ORF">WKI58_10705</name>
</gene>
<proteinExistence type="predicted"/>
<name>A0ACC6QFC9_9ACTN</name>
<dbReference type="EMBL" id="JBBKAI010000002">
    <property type="protein sequence ID" value="MEJ8656992.1"/>
    <property type="molecule type" value="Genomic_DNA"/>
</dbReference>
<comment type="caution">
    <text evidence="1">The sequence shown here is derived from an EMBL/GenBank/DDBJ whole genome shotgun (WGS) entry which is preliminary data.</text>
</comment>
<dbReference type="Proteomes" id="UP001375539">
    <property type="component" value="Unassembled WGS sequence"/>
</dbReference>
<sequence>MTKTTISTDRVALGRQIHTSDVSDTAFALLDEQGTVVAWTQAAEQLVGYSAGEVVGRSAARVLPSFAKASAFVERCRARDGWSGAPAVRHRDGWSGATAVRHRDGRMLDVCMRMSLVRGQDGGTRWLASVTDMGALSGEVGNGSVQGSILDRAPIGVVVRDLQLRCTWVNDAVESHNGISRDRRLGSRMTDAWPGIEAEVAEAVMRRVLRSGSTKVHEYRTWLPTGRGEENPFAVSFSCLQGADGRGLGVCVISVDLTESWQERERLAVLGEAGTCLGSTLDVMQTGQELADLAVPLFADFVAVDLEQSVPFGDGPPVRIGSIGERFPVLRRAGVASTRPGIPEAAWERGEHVHVPPASPFIDVLRTGRSHMVPVLNIAPGSWIDRDPVRAQKIRETGMHSAMVVPIRARRTLLGSAVFIRTENPVPFQVDDLLLAEELVSRAAVSLDNARQYAREHTAALAVQRSLLPRHLRGGVAVEAASRYLPADVDRGVGGDWFDVIPLSGARVALVVGDVVGHGLDAAVAMGRLRTAVRTLADMELPPDELLARLDDTVQRLAEEDTEDPHQGAAVVGATCLYAVYDPVTRKCTMATAGHLPPAIIDPQARVTFPDLPTGAPLGIGLGVPFEAVELELPEGSLIALYTDGLVETREDDIGEGMRRLGTALAQPNPSLEDLCTRAMQPARGQAAFDDASLLLVRTRALGPAQVTSWTLPSDDTTARRARNLVARQLAEWGLEGLEDSTKLIVSELVTNAVRHGTGSIDLRLTRHQVLTVEVSDTDACSPRPRNAGTSDENGRGLFLVSQLSRRWGTRPIPGGGKVVWAEADLAHASGACDR</sequence>
<protein>
    <submittedName>
        <fullName evidence="1">SpoIIE family protein phosphatase</fullName>
    </submittedName>
</protein>
<evidence type="ECO:0000313" key="1">
    <source>
        <dbReference type="EMBL" id="MEJ8656992.1"/>
    </source>
</evidence>
<reference evidence="1" key="1">
    <citation type="submission" date="2024-03" db="EMBL/GenBank/DDBJ databases">
        <title>Novel Streptomyces species of biotechnological and ecological value are a feature of Machair soil.</title>
        <authorList>
            <person name="Prole J.R."/>
            <person name="Goodfellow M."/>
            <person name="Allenby N."/>
            <person name="Ward A.C."/>
        </authorList>
    </citation>
    <scope>NUCLEOTIDE SEQUENCE</scope>
    <source>
        <strain evidence="1">MS1.AVA.4</strain>
    </source>
</reference>
<keyword evidence="2" id="KW-1185">Reference proteome</keyword>
<organism evidence="1 2">
    <name type="scientific">Streptomyces pratisoli</name>
    <dbReference type="NCBI Taxonomy" id="3139917"/>
    <lineage>
        <taxon>Bacteria</taxon>
        <taxon>Bacillati</taxon>
        <taxon>Actinomycetota</taxon>
        <taxon>Actinomycetes</taxon>
        <taxon>Kitasatosporales</taxon>
        <taxon>Streptomycetaceae</taxon>
        <taxon>Streptomyces</taxon>
    </lineage>
</organism>
<evidence type="ECO:0000313" key="2">
    <source>
        <dbReference type="Proteomes" id="UP001375539"/>
    </source>
</evidence>
<accession>A0ACC6QFC9</accession>